<dbReference type="PROSITE" id="PS50109">
    <property type="entry name" value="HIS_KIN"/>
    <property type="match status" value="1"/>
</dbReference>
<evidence type="ECO:0000313" key="17">
    <source>
        <dbReference type="Proteomes" id="UP000557307"/>
    </source>
</evidence>
<keyword evidence="11" id="KW-0804">Transcription</keyword>
<dbReference type="Gene3D" id="3.40.50.2300">
    <property type="match status" value="1"/>
</dbReference>
<dbReference type="GO" id="GO:0043565">
    <property type="term" value="F:sequence-specific DNA binding"/>
    <property type="evidence" value="ECO:0007669"/>
    <property type="project" value="InterPro"/>
</dbReference>
<dbReference type="Gene3D" id="2.130.10.10">
    <property type="entry name" value="YVTN repeat-like/Quinoprotein amine dehydrogenase"/>
    <property type="match status" value="2"/>
</dbReference>
<keyword evidence="4" id="KW-0808">Transferase</keyword>
<evidence type="ECO:0000259" key="15">
    <source>
        <dbReference type="PROSITE" id="PS50110"/>
    </source>
</evidence>
<keyword evidence="6 16" id="KW-0418">Kinase</keyword>
<evidence type="ECO:0000256" key="1">
    <source>
        <dbReference type="ARBA" id="ARBA00000085"/>
    </source>
</evidence>
<dbReference type="FunFam" id="3.30.565.10:FF:000037">
    <property type="entry name" value="Hybrid sensor histidine kinase/response regulator"/>
    <property type="match status" value="1"/>
</dbReference>
<dbReference type="GO" id="GO:0000155">
    <property type="term" value="F:phosphorelay sensor kinase activity"/>
    <property type="evidence" value="ECO:0007669"/>
    <property type="project" value="InterPro"/>
</dbReference>
<dbReference type="Pfam" id="PF00512">
    <property type="entry name" value="HisKA"/>
    <property type="match status" value="1"/>
</dbReference>
<name>A0A840TK41_9BACT</name>
<evidence type="ECO:0000259" key="14">
    <source>
        <dbReference type="PROSITE" id="PS50109"/>
    </source>
</evidence>
<dbReference type="InterPro" id="IPR013783">
    <property type="entry name" value="Ig-like_fold"/>
</dbReference>
<dbReference type="GO" id="GO:0005524">
    <property type="term" value="F:ATP binding"/>
    <property type="evidence" value="ECO:0007669"/>
    <property type="project" value="UniProtKB-KW"/>
</dbReference>
<comment type="caution">
    <text evidence="16">The sequence shown here is derived from an EMBL/GenBank/DDBJ whole genome shotgun (WGS) entry which is preliminary data.</text>
</comment>
<dbReference type="InterPro" id="IPR018060">
    <property type="entry name" value="HTH_AraC"/>
</dbReference>
<dbReference type="InterPro" id="IPR036097">
    <property type="entry name" value="HisK_dim/P_sf"/>
</dbReference>
<dbReference type="PROSITE" id="PS01124">
    <property type="entry name" value="HTH_ARAC_FAMILY_2"/>
    <property type="match status" value="1"/>
</dbReference>
<evidence type="ECO:0000259" key="13">
    <source>
        <dbReference type="PROSITE" id="PS01124"/>
    </source>
</evidence>
<dbReference type="InterPro" id="IPR011110">
    <property type="entry name" value="Reg_prop"/>
</dbReference>
<evidence type="ECO:0000256" key="12">
    <source>
        <dbReference type="PROSITE-ProRule" id="PRU00169"/>
    </source>
</evidence>
<protein>
    <recommendedName>
        <fullName evidence="2">histidine kinase</fullName>
        <ecNumber evidence="2">2.7.13.3</ecNumber>
    </recommendedName>
</protein>
<dbReference type="SUPFAM" id="SSF47384">
    <property type="entry name" value="Homodimeric domain of signal transducing histidine kinase"/>
    <property type="match status" value="1"/>
</dbReference>
<proteinExistence type="predicted"/>
<dbReference type="FunFam" id="1.10.287.130:FF:000045">
    <property type="entry name" value="Two-component system sensor histidine kinase/response regulator"/>
    <property type="match status" value="1"/>
</dbReference>
<dbReference type="SUPFAM" id="SSF52172">
    <property type="entry name" value="CheY-like"/>
    <property type="match status" value="1"/>
</dbReference>
<dbReference type="Pfam" id="PF07495">
    <property type="entry name" value="Y_Y_Y"/>
    <property type="match status" value="1"/>
</dbReference>
<evidence type="ECO:0000256" key="10">
    <source>
        <dbReference type="ARBA" id="ARBA00023125"/>
    </source>
</evidence>
<dbReference type="InterPro" id="IPR009057">
    <property type="entry name" value="Homeodomain-like_sf"/>
</dbReference>
<dbReference type="SUPFAM" id="SSF46689">
    <property type="entry name" value="Homeodomain-like"/>
    <property type="match status" value="1"/>
</dbReference>
<feature type="domain" description="HTH araC/xylS-type" evidence="13">
    <location>
        <begin position="1241"/>
        <end position="1340"/>
    </location>
</feature>
<keyword evidence="9" id="KW-0805">Transcription regulation</keyword>
<dbReference type="PROSITE" id="PS50110">
    <property type="entry name" value="RESPONSE_REGULATORY"/>
    <property type="match status" value="1"/>
</dbReference>
<sequence>MKGWYGMVLLGMVSIGVRAQISFEHLTTSDGLSQSSVFDLLQDQKGFMWFATTDGLCRYDGYTFRVFRSQPQQRTSLSGNNLSALYEDSHGTLWIGTRNQGLNRLRPDGETFDRQPVGEELAKATIRCFQEDALGNLWIGTSESGLYVLSPHQELRAFKPELTAPRINAVFRDPQNRLWFGLDGHLMLLDPVTRQHQLFALPPASQAAHQHNVINAIYQDQRGRLWVGTNGNGLFQFDYPNRRFERWLYDPAVYEKNNMIMHLAEDRHANLWVCTDYGIYFCPKGEISQRQHLLPGEATESTLSTHATKKMLCDQDGNVWVGTWEGGVNVAYAQPELISTFEYKPHNPLSLLAPKVAAVCTDSAGGTWLGSIKGLTYLSPQGSLRHFTVQNSAIADNDINCLLRTPGNRILISTWNAGFDLFDPALGTFRHFEKELGRSKSIRTFAPARDGTIWLSTQENQLFRLDEKKGTLTEVDLRFIPPAVRAMGFVSLLEDSYGNLWLGTYSSGLLCWNLKSGKVLHFVHKAHKPQSLPDNAISTLFEDSQRRLWVGTSNGGIGLYQPAQKQFAHYTTREGLPSNNIASLIDDKAGRLWISTNGGLSCLDPKTKSIQNFLESDGILGPEFISDACAKAPDGALLFGSMRGLTRFRPEELTRLRPAPPVYLTSLKLFNRPVSARDPQAPFRTDLATSPPITLHPSQSVVTLEWAGLAFQKNKNIHYAYLLEGFDTDWNYVGTTRSATYTNLDHGQYRFQVKASVGNDAWSTPLVVRVEVLPPWYKTWWAYLLYLSLFVGILLALRQTLLTRERLKADIRIRQIEADNIRALDEAKTGFFTNISHEFRTPLTLIITPLEKLLANTTLDERLAHQARLMYRNANRLLRLINQLLDLAKLESGSLTPDIAPHELVGFVERIVQSFEEWAETKGIQVLFKANFDAYEGYFDVDMLEKIVYNLLSNAFKFTPDQGEIRVTLTIQAPETVTLKVEDSGMGMAEEHQAHIFDRFYQINGENKPKKLGSGIGLALTRELVERLGGTIRVESHLQAGTTFTVVLPICSEAFPPEWLSESLPLASRASVNRLPMLPTSDYLEKSPAKSLPSVLVVEDNEELRQYLLETLTQHYHVFAAANGREGFAMAKKHLPDLIISDWLMDEMDGVELYQALRTDETTNHIPFILLTSRSARQSQLQALETGMDDFISKPFNLELLELKIKNLIQNRKVLREKFSRHFLLQPAEVHLLPADEQFVKKVTDVVEHHLDDPHFDVEKLEEALNLSRMQLYRKLKSITDFSGVEFIRYLRLQRARQLLSSQQYNVSEVAYQVGFNDPAYFSRCFKKQFGQSPQDTLGTRA</sequence>
<dbReference type="SUPFAM" id="SSF55874">
    <property type="entry name" value="ATPase domain of HSP90 chaperone/DNA topoisomerase II/histidine kinase"/>
    <property type="match status" value="1"/>
</dbReference>
<dbReference type="CDD" id="cd00075">
    <property type="entry name" value="HATPase"/>
    <property type="match status" value="1"/>
</dbReference>
<dbReference type="Pfam" id="PF00072">
    <property type="entry name" value="Response_reg"/>
    <property type="match status" value="1"/>
</dbReference>
<dbReference type="EMBL" id="JACHGF010000002">
    <property type="protein sequence ID" value="MBB5283811.1"/>
    <property type="molecule type" value="Genomic_DNA"/>
</dbReference>
<dbReference type="PRINTS" id="PR00344">
    <property type="entry name" value="BCTRLSENSOR"/>
</dbReference>
<dbReference type="Gene3D" id="3.30.565.10">
    <property type="entry name" value="Histidine kinase-like ATPase, C-terminal domain"/>
    <property type="match status" value="1"/>
</dbReference>
<evidence type="ECO:0000313" key="16">
    <source>
        <dbReference type="EMBL" id="MBB5283811.1"/>
    </source>
</evidence>
<dbReference type="InterPro" id="IPR003661">
    <property type="entry name" value="HisK_dim/P_dom"/>
</dbReference>
<feature type="modified residue" description="4-aspartylphosphate" evidence="12">
    <location>
        <position position="1142"/>
    </location>
</feature>
<dbReference type="InterPro" id="IPR018062">
    <property type="entry name" value="HTH_AraC-typ_CS"/>
</dbReference>
<dbReference type="PANTHER" id="PTHR43547:SF2">
    <property type="entry name" value="HYBRID SIGNAL TRANSDUCTION HISTIDINE KINASE C"/>
    <property type="match status" value="1"/>
</dbReference>
<evidence type="ECO:0000256" key="5">
    <source>
        <dbReference type="ARBA" id="ARBA00022741"/>
    </source>
</evidence>
<dbReference type="InterPro" id="IPR015943">
    <property type="entry name" value="WD40/YVTN_repeat-like_dom_sf"/>
</dbReference>
<dbReference type="Proteomes" id="UP000557307">
    <property type="component" value="Unassembled WGS sequence"/>
</dbReference>
<evidence type="ECO:0000256" key="7">
    <source>
        <dbReference type="ARBA" id="ARBA00022840"/>
    </source>
</evidence>
<dbReference type="Pfam" id="PF07494">
    <property type="entry name" value="Reg_prop"/>
    <property type="match status" value="7"/>
</dbReference>
<keyword evidence="3 12" id="KW-0597">Phosphoprotein</keyword>
<reference evidence="16 17" key="1">
    <citation type="submission" date="2020-08" db="EMBL/GenBank/DDBJ databases">
        <title>Genomic Encyclopedia of Type Strains, Phase IV (KMG-IV): sequencing the most valuable type-strain genomes for metagenomic binning, comparative biology and taxonomic classification.</title>
        <authorList>
            <person name="Goeker M."/>
        </authorList>
    </citation>
    <scope>NUCLEOTIDE SEQUENCE [LARGE SCALE GENOMIC DNA]</scope>
    <source>
        <strain evidence="16 17">DSM 105074</strain>
    </source>
</reference>
<dbReference type="PROSITE" id="PS00041">
    <property type="entry name" value="HTH_ARAC_FAMILY_1"/>
    <property type="match status" value="1"/>
</dbReference>
<dbReference type="SMART" id="SM00388">
    <property type="entry name" value="HisKA"/>
    <property type="match status" value="1"/>
</dbReference>
<dbReference type="Gene3D" id="1.10.287.130">
    <property type="match status" value="1"/>
</dbReference>
<feature type="domain" description="Histidine kinase" evidence="14">
    <location>
        <begin position="834"/>
        <end position="1052"/>
    </location>
</feature>
<evidence type="ECO:0000256" key="6">
    <source>
        <dbReference type="ARBA" id="ARBA00022777"/>
    </source>
</evidence>
<dbReference type="SUPFAM" id="SSF101898">
    <property type="entry name" value="NHL repeat"/>
    <property type="match status" value="1"/>
</dbReference>
<dbReference type="InterPro" id="IPR003594">
    <property type="entry name" value="HATPase_dom"/>
</dbReference>
<evidence type="ECO:0000256" key="3">
    <source>
        <dbReference type="ARBA" id="ARBA00022553"/>
    </source>
</evidence>
<dbReference type="SUPFAM" id="SSF63829">
    <property type="entry name" value="Calcium-dependent phosphotriesterase"/>
    <property type="match status" value="2"/>
</dbReference>
<dbReference type="InterPro" id="IPR004358">
    <property type="entry name" value="Sig_transdc_His_kin-like_C"/>
</dbReference>
<keyword evidence="8" id="KW-0902">Two-component regulatory system</keyword>
<organism evidence="16 17">
    <name type="scientific">Rhabdobacter roseus</name>
    <dbReference type="NCBI Taxonomy" id="1655419"/>
    <lineage>
        <taxon>Bacteria</taxon>
        <taxon>Pseudomonadati</taxon>
        <taxon>Bacteroidota</taxon>
        <taxon>Cytophagia</taxon>
        <taxon>Cytophagales</taxon>
        <taxon>Cytophagaceae</taxon>
        <taxon>Rhabdobacter</taxon>
    </lineage>
</organism>
<dbReference type="InterPro" id="IPR011123">
    <property type="entry name" value="Y_Y_Y"/>
</dbReference>
<dbReference type="SMART" id="SM00342">
    <property type="entry name" value="HTH_ARAC"/>
    <property type="match status" value="1"/>
</dbReference>
<evidence type="ECO:0000256" key="9">
    <source>
        <dbReference type="ARBA" id="ARBA00023015"/>
    </source>
</evidence>
<dbReference type="InterPro" id="IPR005467">
    <property type="entry name" value="His_kinase_dom"/>
</dbReference>
<dbReference type="Pfam" id="PF12833">
    <property type="entry name" value="HTH_18"/>
    <property type="match status" value="1"/>
</dbReference>
<evidence type="ECO:0000256" key="8">
    <source>
        <dbReference type="ARBA" id="ARBA00023012"/>
    </source>
</evidence>
<dbReference type="InterPro" id="IPR036890">
    <property type="entry name" value="HATPase_C_sf"/>
</dbReference>
<dbReference type="SMART" id="SM00448">
    <property type="entry name" value="REC"/>
    <property type="match status" value="1"/>
</dbReference>
<dbReference type="GO" id="GO:0003700">
    <property type="term" value="F:DNA-binding transcription factor activity"/>
    <property type="evidence" value="ECO:0007669"/>
    <property type="project" value="InterPro"/>
</dbReference>
<dbReference type="InterPro" id="IPR001789">
    <property type="entry name" value="Sig_transdc_resp-reg_receiver"/>
</dbReference>
<dbReference type="InterPro" id="IPR011006">
    <property type="entry name" value="CheY-like_superfamily"/>
</dbReference>
<keyword evidence="10" id="KW-0238">DNA-binding</keyword>
<comment type="catalytic activity">
    <reaction evidence="1">
        <text>ATP + protein L-histidine = ADP + protein N-phospho-L-histidine.</text>
        <dbReference type="EC" id="2.7.13.3"/>
    </reaction>
</comment>
<dbReference type="SMART" id="SM00387">
    <property type="entry name" value="HATPase_c"/>
    <property type="match status" value="1"/>
</dbReference>
<feature type="domain" description="Response regulatory" evidence="15">
    <location>
        <begin position="1094"/>
        <end position="1209"/>
    </location>
</feature>
<accession>A0A840TK41</accession>
<evidence type="ECO:0000256" key="2">
    <source>
        <dbReference type="ARBA" id="ARBA00012438"/>
    </source>
</evidence>
<dbReference type="EC" id="2.7.13.3" evidence="2"/>
<dbReference type="Gene3D" id="2.60.40.10">
    <property type="entry name" value="Immunoglobulins"/>
    <property type="match status" value="1"/>
</dbReference>
<dbReference type="Gene3D" id="1.10.10.60">
    <property type="entry name" value="Homeodomain-like"/>
    <property type="match status" value="1"/>
</dbReference>
<evidence type="ECO:0000256" key="11">
    <source>
        <dbReference type="ARBA" id="ARBA00023163"/>
    </source>
</evidence>
<keyword evidence="5" id="KW-0547">Nucleotide-binding</keyword>
<dbReference type="Pfam" id="PF02518">
    <property type="entry name" value="HATPase_c"/>
    <property type="match status" value="1"/>
</dbReference>
<keyword evidence="7" id="KW-0067">ATP-binding</keyword>
<evidence type="ECO:0000256" key="4">
    <source>
        <dbReference type="ARBA" id="ARBA00022679"/>
    </source>
</evidence>
<dbReference type="CDD" id="cd00082">
    <property type="entry name" value="HisKA"/>
    <property type="match status" value="1"/>
</dbReference>
<keyword evidence="17" id="KW-1185">Reference proteome</keyword>
<dbReference type="PANTHER" id="PTHR43547">
    <property type="entry name" value="TWO-COMPONENT HISTIDINE KINASE"/>
    <property type="match status" value="1"/>
</dbReference>
<gene>
    <name evidence="16" type="ORF">HNQ92_001937</name>
</gene>